<gene>
    <name evidence="1" type="ORF">HanXRQr2_Chr12g0525231</name>
</gene>
<dbReference type="AlphaFoldDB" id="A0A9K3EMV9"/>
<evidence type="ECO:0000313" key="1">
    <source>
        <dbReference type="EMBL" id="KAF5776527.1"/>
    </source>
</evidence>
<accession>A0A9K3EMV9</accession>
<proteinExistence type="predicted"/>
<name>A0A9K3EMV9_HELAN</name>
<organism evidence="1 2">
    <name type="scientific">Helianthus annuus</name>
    <name type="common">Common sunflower</name>
    <dbReference type="NCBI Taxonomy" id="4232"/>
    <lineage>
        <taxon>Eukaryota</taxon>
        <taxon>Viridiplantae</taxon>
        <taxon>Streptophyta</taxon>
        <taxon>Embryophyta</taxon>
        <taxon>Tracheophyta</taxon>
        <taxon>Spermatophyta</taxon>
        <taxon>Magnoliopsida</taxon>
        <taxon>eudicotyledons</taxon>
        <taxon>Gunneridae</taxon>
        <taxon>Pentapetalae</taxon>
        <taxon>asterids</taxon>
        <taxon>campanulids</taxon>
        <taxon>Asterales</taxon>
        <taxon>Asteraceae</taxon>
        <taxon>Asteroideae</taxon>
        <taxon>Heliantheae alliance</taxon>
        <taxon>Heliantheae</taxon>
        <taxon>Helianthus</taxon>
    </lineage>
</organism>
<protein>
    <submittedName>
        <fullName evidence="1">Uncharacterized protein</fullName>
    </submittedName>
</protein>
<sequence>MVSVSVTMNDASGANSSDADLLISFPDVCVNFEMRLRDLGQGFVCDLWTVTMW</sequence>
<reference evidence="1" key="1">
    <citation type="journal article" date="2017" name="Nature">
        <title>The sunflower genome provides insights into oil metabolism, flowering and Asterid evolution.</title>
        <authorList>
            <person name="Badouin H."/>
            <person name="Gouzy J."/>
            <person name="Grassa C.J."/>
            <person name="Murat F."/>
            <person name="Staton S.E."/>
            <person name="Cottret L."/>
            <person name="Lelandais-Briere C."/>
            <person name="Owens G.L."/>
            <person name="Carrere S."/>
            <person name="Mayjonade B."/>
            <person name="Legrand L."/>
            <person name="Gill N."/>
            <person name="Kane N.C."/>
            <person name="Bowers J.E."/>
            <person name="Hubner S."/>
            <person name="Bellec A."/>
            <person name="Berard A."/>
            <person name="Berges H."/>
            <person name="Blanchet N."/>
            <person name="Boniface M.C."/>
            <person name="Brunel D."/>
            <person name="Catrice O."/>
            <person name="Chaidir N."/>
            <person name="Claudel C."/>
            <person name="Donnadieu C."/>
            <person name="Faraut T."/>
            <person name="Fievet G."/>
            <person name="Helmstetter N."/>
            <person name="King M."/>
            <person name="Knapp S.J."/>
            <person name="Lai Z."/>
            <person name="Le Paslier M.C."/>
            <person name="Lippi Y."/>
            <person name="Lorenzon L."/>
            <person name="Mandel J.R."/>
            <person name="Marage G."/>
            <person name="Marchand G."/>
            <person name="Marquand E."/>
            <person name="Bret-Mestries E."/>
            <person name="Morien E."/>
            <person name="Nambeesan S."/>
            <person name="Nguyen T."/>
            <person name="Pegot-Espagnet P."/>
            <person name="Pouilly N."/>
            <person name="Raftis F."/>
            <person name="Sallet E."/>
            <person name="Schiex T."/>
            <person name="Thomas J."/>
            <person name="Vandecasteele C."/>
            <person name="Vares D."/>
            <person name="Vear F."/>
            <person name="Vautrin S."/>
            <person name="Crespi M."/>
            <person name="Mangin B."/>
            <person name="Burke J.M."/>
            <person name="Salse J."/>
            <person name="Munos S."/>
            <person name="Vincourt P."/>
            <person name="Rieseberg L.H."/>
            <person name="Langlade N.B."/>
        </authorList>
    </citation>
    <scope>NUCLEOTIDE SEQUENCE</scope>
    <source>
        <tissue evidence="1">Leaves</tissue>
    </source>
</reference>
<evidence type="ECO:0000313" key="2">
    <source>
        <dbReference type="Proteomes" id="UP000215914"/>
    </source>
</evidence>
<reference evidence="1" key="2">
    <citation type="submission" date="2020-06" db="EMBL/GenBank/DDBJ databases">
        <title>Helianthus annuus Genome sequencing and assembly Release 2.</title>
        <authorList>
            <person name="Gouzy J."/>
            <person name="Langlade N."/>
            <person name="Munos S."/>
        </authorList>
    </citation>
    <scope>NUCLEOTIDE SEQUENCE</scope>
    <source>
        <tissue evidence="1">Leaves</tissue>
    </source>
</reference>
<dbReference type="Proteomes" id="UP000215914">
    <property type="component" value="Unassembled WGS sequence"/>
</dbReference>
<keyword evidence="2" id="KW-1185">Reference proteome</keyword>
<dbReference type="EMBL" id="MNCJ02000327">
    <property type="protein sequence ID" value="KAF5776527.1"/>
    <property type="molecule type" value="Genomic_DNA"/>
</dbReference>
<comment type="caution">
    <text evidence="1">The sequence shown here is derived from an EMBL/GenBank/DDBJ whole genome shotgun (WGS) entry which is preliminary data.</text>
</comment>
<dbReference type="Gramene" id="mRNA:HanXRQr2_Chr12g0525231">
    <property type="protein sequence ID" value="CDS:HanXRQr2_Chr12g0525231.1"/>
    <property type="gene ID" value="HanXRQr2_Chr12g0525231"/>
</dbReference>